<evidence type="ECO:0000313" key="3">
    <source>
        <dbReference type="Proteomes" id="UP000660675"/>
    </source>
</evidence>
<protein>
    <submittedName>
        <fullName evidence="2">Lipoprotein</fullName>
    </submittedName>
</protein>
<dbReference type="RefSeq" id="WP_189540242.1">
    <property type="nucleotide sequence ID" value="NZ_BMTF01000001.1"/>
</dbReference>
<reference evidence="3" key="1">
    <citation type="journal article" date="2019" name="Int. J. Syst. Evol. Microbiol.">
        <title>The Global Catalogue of Microorganisms (GCM) 10K type strain sequencing project: providing services to taxonomists for standard genome sequencing and annotation.</title>
        <authorList>
            <consortium name="The Broad Institute Genomics Platform"/>
            <consortium name="The Broad Institute Genome Sequencing Center for Infectious Disease"/>
            <person name="Wu L."/>
            <person name="Ma J."/>
        </authorList>
    </citation>
    <scope>NUCLEOTIDE SEQUENCE [LARGE SCALE GENOMIC DNA]</scope>
    <source>
        <strain evidence="3">JCM 4376</strain>
    </source>
</reference>
<name>A0ABQ2VU25_9ACTN</name>
<evidence type="ECO:0000313" key="2">
    <source>
        <dbReference type="EMBL" id="GGV74664.1"/>
    </source>
</evidence>
<proteinExistence type="predicted"/>
<keyword evidence="2" id="KW-0449">Lipoprotein</keyword>
<evidence type="ECO:0000256" key="1">
    <source>
        <dbReference type="SAM" id="SignalP"/>
    </source>
</evidence>
<accession>A0ABQ2VU25</accession>
<keyword evidence="1" id="KW-0732">Signal</keyword>
<feature type="chain" id="PRO_5046536506" evidence="1">
    <location>
        <begin position="27"/>
        <end position="177"/>
    </location>
</feature>
<feature type="signal peptide" evidence="1">
    <location>
        <begin position="1"/>
        <end position="26"/>
    </location>
</feature>
<gene>
    <name evidence="2" type="ORF">GCM10015535_03770</name>
</gene>
<keyword evidence="3" id="KW-1185">Reference proteome</keyword>
<comment type="caution">
    <text evidence="2">The sequence shown here is derived from an EMBL/GenBank/DDBJ whole genome shotgun (WGS) entry which is preliminary data.</text>
</comment>
<dbReference type="Proteomes" id="UP000660675">
    <property type="component" value="Unassembled WGS sequence"/>
</dbReference>
<dbReference type="EMBL" id="BMTF01000001">
    <property type="protein sequence ID" value="GGV74664.1"/>
    <property type="molecule type" value="Genomic_DNA"/>
</dbReference>
<sequence>MRAAIRVAPVALLGVALALTAPAALADTAMSGGASSATGFTVTPSVITPGNQVTLVARGCPTTATAGSAVFDTVTLPAGRSVTATVDWDAKPGASYEVTFICDTLPDSPAKSGLTIAALSHAPTTGATVAAAGVGSGLGGGIGTMNAMKTAAGTALAVVAATGAACLARRRGQSRTH</sequence>
<organism evidence="2 3">
    <name type="scientific">Streptomyces gelaticus</name>
    <dbReference type="NCBI Taxonomy" id="285446"/>
    <lineage>
        <taxon>Bacteria</taxon>
        <taxon>Bacillati</taxon>
        <taxon>Actinomycetota</taxon>
        <taxon>Actinomycetes</taxon>
        <taxon>Kitasatosporales</taxon>
        <taxon>Streptomycetaceae</taxon>
        <taxon>Streptomyces</taxon>
    </lineage>
</organism>